<accession>A0A5N6QW11</accession>
<keyword evidence="5" id="KW-0325">Glycoprotein</keyword>
<dbReference type="Proteomes" id="UP000327013">
    <property type="component" value="Chromosome 2"/>
</dbReference>
<name>A0A5N6QW11_9ROSI</name>
<dbReference type="PANTHER" id="PTHR10426:SF88">
    <property type="entry name" value="ADIPOCYTE PLASMA MEMBRANE-ASSOCIATED PROTEIN HEMOMUCIN-RELATED"/>
    <property type="match status" value="1"/>
</dbReference>
<evidence type="ECO:0000256" key="5">
    <source>
        <dbReference type="ARBA" id="ARBA00023180"/>
    </source>
</evidence>
<dbReference type="AlphaFoldDB" id="A0A5N6QW11"/>
<dbReference type="Pfam" id="PF03088">
    <property type="entry name" value="Str_synth"/>
    <property type="match status" value="1"/>
</dbReference>
<dbReference type="Pfam" id="PF20067">
    <property type="entry name" value="SSL_N"/>
    <property type="match status" value="1"/>
</dbReference>
<dbReference type="OrthoDB" id="5307922at2759"/>
<feature type="domain" description="Strictosidine synthase conserved region" evidence="7">
    <location>
        <begin position="141"/>
        <end position="198"/>
    </location>
</feature>
<sequence length="324" mass="35669">MSDSVSASLPKRKTSWPFTFVITALIPVVAATILYQLDSFDPAPMPPEALTRHAIAVPARNNRMLKGSELVGVGDLKGPEDVAYEAKSGVIYTGCADGWIKRVTVNDSVSHSVVEKWVNTGGRPLGIAFGRNNEVIVADGEKGKPHGRLLSYDPATKSTKVLLQNLYFANGVAVSPDQNYVIFCETPVRRCRKYHIQGKEEGRVDEFIDNLPGIPDNIRYDGEGHYWIAMFSGPSLLWDLAARYPFVRKGIAIMEKYRVRPHVEKNSGILAVDLAGKPTAHYYDPGLSFLTSGIKIGDHLYCGSAVIPYITRLNLKEHPARATT</sequence>
<keyword evidence="6" id="KW-0472">Membrane</keyword>
<protein>
    <recommendedName>
        <fullName evidence="7">Strictosidine synthase conserved region domain-containing protein</fullName>
    </recommendedName>
</protein>
<evidence type="ECO:0000256" key="1">
    <source>
        <dbReference type="ARBA" id="ARBA00004116"/>
    </source>
</evidence>
<evidence type="ECO:0000256" key="3">
    <source>
        <dbReference type="ARBA" id="ARBA00022553"/>
    </source>
</evidence>
<dbReference type="Gene3D" id="2.120.10.30">
    <property type="entry name" value="TolB, C-terminal domain"/>
    <property type="match status" value="2"/>
</dbReference>
<keyword evidence="4" id="KW-0926">Vacuole</keyword>
<evidence type="ECO:0000313" key="9">
    <source>
        <dbReference type="Proteomes" id="UP000327013"/>
    </source>
</evidence>
<evidence type="ECO:0000256" key="4">
    <source>
        <dbReference type="ARBA" id="ARBA00022554"/>
    </source>
</evidence>
<dbReference type="PANTHER" id="PTHR10426">
    <property type="entry name" value="STRICTOSIDINE SYNTHASE-RELATED"/>
    <property type="match status" value="1"/>
</dbReference>
<dbReference type="GO" id="GO:0005773">
    <property type="term" value="C:vacuole"/>
    <property type="evidence" value="ECO:0007669"/>
    <property type="project" value="UniProtKB-SubCell"/>
</dbReference>
<feature type="transmembrane region" description="Helical" evidence="6">
    <location>
        <begin position="16"/>
        <end position="37"/>
    </location>
</feature>
<dbReference type="EMBL" id="CM017322">
    <property type="protein sequence ID" value="KAE8010718.1"/>
    <property type="molecule type" value="Genomic_DNA"/>
</dbReference>
<keyword evidence="6" id="KW-1133">Transmembrane helix</keyword>
<keyword evidence="3" id="KW-0597">Phosphoprotein</keyword>
<proteinExistence type="inferred from homology"/>
<gene>
    <name evidence="8" type="ORF">FH972_007061</name>
</gene>
<evidence type="ECO:0000256" key="6">
    <source>
        <dbReference type="SAM" id="Phobius"/>
    </source>
</evidence>
<dbReference type="SUPFAM" id="SSF63829">
    <property type="entry name" value="Calcium-dependent phosphotriesterase"/>
    <property type="match status" value="1"/>
</dbReference>
<reference evidence="8 9" key="1">
    <citation type="submission" date="2019-06" db="EMBL/GenBank/DDBJ databases">
        <title>A chromosomal-level reference genome of Carpinus fangiana (Coryloideae, Betulaceae).</title>
        <authorList>
            <person name="Yang X."/>
            <person name="Wang Z."/>
            <person name="Zhang L."/>
            <person name="Hao G."/>
            <person name="Liu J."/>
            <person name="Yang Y."/>
        </authorList>
    </citation>
    <scope>NUCLEOTIDE SEQUENCE [LARGE SCALE GENOMIC DNA]</scope>
    <source>
        <strain evidence="8">Cfa_2016G</strain>
        <tissue evidence="8">Leaf</tissue>
    </source>
</reference>
<keyword evidence="6" id="KW-0812">Transmembrane</keyword>
<keyword evidence="9" id="KW-1185">Reference proteome</keyword>
<dbReference type="InterPro" id="IPR018119">
    <property type="entry name" value="Strictosidine_synth_cons-reg"/>
</dbReference>
<dbReference type="GO" id="GO:0016787">
    <property type="term" value="F:hydrolase activity"/>
    <property type="evidence" value="ECO:0007669"/>
    <property type="project" value="TreeGrafter"/>
</dbReference>
<evidence type="ECO:0000256" key="2">
    <source>
        <dbReference type="ARBA" id="ARBA00009191"/>
    </source>
</evidence>
<comment type="subcellular location">
    <subcellularLocation>
        <location evidence="1">Vacuole</location>
    </subcellularLocation>
</comment>
<dbReference type="GO" id="GO:0012505">
    <property type="term" value="C:endomembrane system"/>
    <property type="evidence" value="ECO:0007669"/>
    <property type="project" value="TreeGrafter"/>
</dbReference>
<organism evidence="8 9">
    <name type="scientific">Carpinus fangiana</name>
    <dbReference type="NCBI Taxonomy" id="176857"/>
    <lineage>
        <taxon>Eukaryota</taxon>
        <taxon>Viridiplantae</taxon>
        <taxon>Streptophyta</taxon>
        <taxon>Embryophyta</taxon>
        <taxon>Tracheophyta</taxon>
        <taxon>Spermatophyta</taxon>
        <taxon>Magnoliopsida</taxon>
        <taxon>eudicotyledons</taxon>
        <taxon>Gunneridae</taxon>
        <taxon>Pentapetalae</taxon>
        <taxon>rosids</taxon>
        <taxon>fabids</taxon>
        <taxon>Fagales</taxon>
        <taxon>Betulaceae</taxon>
        <taxon>Carpinus</taxon>
    </lineage>
</organism>
<comment type="similarity">
    <text evidence="2">Belongs to the strictosidine synthase family.</text>
</comment>
<dbReference type="InterPro" id="IPR011042">
    <property type="entry name" value="6-blade_b-propeller_TolB-like"/>
</dbReference>
<evidence type="ECO:0000259" key="7">
    <source>
        <dbReference type="Pfam" id="PF03088"/>
    </source>
</evidence>
<evidence type="ECO:0000313" key="8">
    <source>
        <dbReference type="EMBL" id="KAE8010718.1"/>
    </source>
</evidence>